<dbReference type="PRINTS" id="PR00413">
    <property type="entry name" value="HADHALOGNASE"/>
</dbReference>
<dbReference type="InterPro" id="IPR023198">
    <property type="entry name" value="PGP-like_dom2"/>
</dbReference>
<dbReference type="Pfam" id="PF13419">
    <property type="entry name" value="HAD_2"/>
    <property type="match status" value="1"/>
</dbReference>
<accession>A0A7X5BWG9</accession>
<name>A0A7X5BWG9_9BACL</name>
<dbReference type="SFLD" id="SFLDS00003">
    <property type="entry name" value="Haloacid_Dehalogenase"/>
    <property type="match status" value="1"/>
</dbReference>
<dbReference type="EMBL" id="JAAAMU010000004">
    <property type="protein sequence ID" value="NBC69438.1"/>
    <property type="molecule type" value="Genomic_DNA"/>
</dbReference>
<gene>
    <name evidence="1" type="ORF">GT003_10585</name>
</gene>
<dbReference type="NCBIfam" id="TIGR02254">
    <property type="entry name" value="YjjG_YfnB"/>
    <property type="match status" value="1"/>
</dbReference>
<dbReference type="Proteomes" id="UP000558113">
    <property type="component" value="Unassembled WGS sequence"/>
</dbReference>
<dbReference type="Gene3D" id="1.10.150.240">
    <property type="entry name" value="Putative phosphatase, domain 2"/>
    <property type="match status" value="1"/>
</dbReference>
<dbReference type="RefSeq" id="WP_161697237.1">
    <property type="nucleotide sequence ID" value="NZ_JAAAMU010000004.1"/>
</dbReference>
<dbReference type="InterPro" id="IPR023214">
    <property type="entry name" value="HAD_sf"/>
</dbReference>
<dbReference type="NCBIfam" id="TIGR01549">
    <property type="entry name" value="HAD-SF-IA-v1"/>
    <property type="match status" value="1"/>
</dbReference>
<evidence type="ECO:0000313" key="1">
    <source>
        <dbReference type="EMBL" id="NBC69438.1"/>
    </source>
</evidence>
<keyword evidence="2" id="KW-1185">Reference proteome</keyword>
<dbReference type="InterPro" id="IPR011951">
    <property type="entry name" value="HAD-SF_hydro_IA_YjjG/PynA"/>
</dbReference>
<comment type="caution">
    <text evidence="1">The sequence shown here is derived from an EMBL/GenBank/DDBJ whole genome shotgun (WGS) entry which is preliminary data.</text>
</comment>
<dbReference type="SUPFAM" id="SSF56784">
    <property type="entry name" value="HAD-like"/>
    <property type="match status" value="1"/>
</dbReference>
<dbReference type="AlphaFoldDB" id="A0A7X5BWG9"/>
<evidence type="ECO:0000313" key="2">
    <source>
        <dbReference type="Proteomes" id="UP000558113"/>
    </source>
</evidence>
<dbReference type="InterPro" id="IPR006439">
    <property type="entry name" value="HAD-SF_hydro_IA"/>
</dbReference>
<dbReference type="GO" id="GO:0008253">
    <property type="term" value="F:5'-nucleotidase activity"/>
    <property type="evidence" value="ECO:0007669"/>
    <property type="project" value="InterPro"/>
</dbReference>
<dbReference type="SFLD" id="SFLDG01129">
    <property type="entry name" value="C1.5:_HAD__Beta-PGM__Phosphata"/>
    <property type="match status" value="1"/>
</dbReference>
<dbReference type="InterPro" id="IPR052550">
    <property type="entry name" value="Pyrimidine_5'-ntase_YjjG"/>
</dbReference>
<dbReference type="OrthoDB" id="9802350at2"/>
<dbReference type="InterPro" id="IPR036412">
    <property type="entry name" value="HAD-like_sf"/>
</dbReference>
<organism evidence="1 2">
    <name type="scientific">Paenibacillus sacheonensis</name>
    <dbReference type="NCBI Taxonomy" id="742054"/>
    <lineage>
        <taxon>Bacteria</taxon>
        <taxon>Bacillati</taxon>
        <taxon>Bacillota</taxon>
        <taxon>Bacilli</taxon>
        <taxon>Bacillales</taxon>
        <taxon>Paenibacillaceae</taxon>
        <taxon>Paenibacillus</taxon>
    </lineage>
</organism>
<protein>
    <submittedName>
        <fullName evidence="1">Noncanonical pyrimidine nucleotidase, YjjG family</fullName>
    </submittedName>
</protein>
<dbReference type="PANTHER" id="PTHR47478:SF1">
    <property type="entry name" value="PYRIMIDINE 5'-NUCLEOTIDASE YJJG"/>
    <property type="match status" value="1"/>
</dbReference>
<reference evidence="1 2" key="1">
    <citation type="submission" date="2020-01" db="EMBL/GenBank/DDBJ databases">
        <title>Paenibacillus soybeanensis sp. nov. isolated from the nodules of soybean (Glycine max(L.) Merr).</title>
        <authorList>
            <person name="Wang H."/>
        </authorList>
    </citation>
    <scope>NUCLEOTIDE SEQUENCE [LARGE SCALE GENOMIC DNA]</scope>
    <source>
        <strain evidence="1 2">DSM 23054</strain>
    </source>
</reference>
<dbReference type="InterPro" id="IPR041492">
    <property type="entry name" value="HAD_2"/>
</dbReference>
<dbReference type="PANTHER" id="PTHR47478">
    <property type="match status" value="1"/>
</dbReference>
<sequence>MSYDILLFDLDDTLLDFGANEAASLNKLFEQQGYTFTEEIFSHYNTVNKRLWADYEKGTIVLDEVLNARFAATMLRLGQTVDGIAWENSYRELLGSGEQLPIEGAMEVVRRLSASHRLFVITNGITDTQIKRLKQSGLHDFFEDIFDSQSIGYQKPSPHFFDYVTSHIPEFSRNAALIIGDSLTTDIQGGLLSGIDTCWVNRDSRPGSDDIPSTYTIRSLTELFGICAK</sequence>
<dbReference type="Gene3D" id="3.40.50.1000">
    <property type="entry name" value="HAD superfamily/HAD-like"/>
    <property type="match status" value="1"/>
</dbReference>
<proteinExistence type="predicted"/>